<sequence>MAKNYFGSGRGITADNFFGSREAAEELMCKKLTTVFTMRASRIEVPKEFAVHRNFELKESIFTYNGNCMLVAHKPKPSKVVLLMSTQHSLPNISRDEHKKPEVILFYNATKGGVDTVDQMAAEYSCQRKTRRWPLTTFMALLDVTCINAYILWMQLNPEWEIQNLGRRQVFLEQLSEALISPHLNRRSWVGLSKNIQDSMLIMGAPNPGKSTEGPSGRGYCEINNCRKRTTAKCSTCKKFACPEHAKNCVFLLL</sequence>
<dbReference type="OrthoDB" id="10049986at2759"/>
<keyword evidence="3" id="KW-1185">Reference proteome</keyword>
<gene>
    <name evidence="2" type="ORF">AFUS01_LOCUS11002</name>
</gene>
<organism evidence="2 3">
    <name type="scientific">Allacma fusca</name>
    <dbReference type="NCBI Taxonomy" id="39272"/>
    <lineage>
        <taxon>Eukaryota</taxon>
        <taxon>Metazoa</taxon>
        <taxon>Ecdysozoa</taxon>
        <taxon>Arthropoda</taxon>
        <taxon>Hexapoda</taxon>
        <taxon>Collembola</taxon>
        <taxon>Symphypleona</taxon>
        <taxon>Sminthuridae</taxon>
        <taxon>Allacma</taxon>
    </lineage>
</organism>
<name>A0A8J2JMV6_9HEXA</name>
<evidence type="ECO:0000313" key="3">
    <source>
        <dbReference type="Proteomes" id="UP000708208"/>
    </source>
</evidence>
<dbReference type="Pfam" id="PF13843">
    <property type="entry name" value="DDE_Tnp_1_7"/>
    <property type="match status" value="1"/>
</dbReference>
<dbReference type="AlphaFoldDB" id="A0A8J2JMV6"/>
<comment type="caution">
    <text evidence="2">The sequence shown here is derived from an EMBL/GenBank/DDBJ whole genome shotgun (WGS) entry which is preliminary data.</text>
</comment>
<accession>A0A8J2JMV6</accession>
<dbReference type="InterPro" id="IPR029526">
    <property type="entry name" value="PGBD"/>
</dbReference>
<dbReference type="EMBL" id="CAJVCH010083112">
    <property type="protein sequence ID" value="CAG7721812.1"/>
    <property type="molecule type" value="Genomic_DNA"/>
</dbReference>
<evidence type="ECO:0000313" key="2">
    <source>
        <dbReference type="EMBL" id="CAG7721812.1"/>
    </source>
</evidence>
<dbReference type="PANTHER" id="PTHR46599:SF6">
    <property type="entry name" value="DUAL SPECIFICITY PHOSPHATASE 26"/>
    <property type="match status" value="1"/>
</dbReference>
<dbReference type="PANTHER" id="PTHR46599">
    <property type="entry name" value="PIGGYBAC TRANSPOSABLE ELEMENT-DERIVED PROTEIN 4"/>
    <property type="match status" value="1"/>
</dbReference>
<proteinExistence type="predicted"/>
<feature type="domain" description="PiggyBac transposable element-derived protein" evidence="1">
    <location>
        <begin position="1"/>
        <end position="150"/>
    </location>
</feature>
<protein>
    <recommendedName>
        <fullName evidence="1">PiggyBac transposable element-derived protein domain-containing protein</fullName>
    </recommendedName>
</protein>
<dbReference type="Proteomes" id="UP000708208">
    <property type="component" value="Unassembled WGS sequence"/>
</dbReference>
<evidence type="ECO:0000259" key="1">
    <source>
        <dbReference type="Pfam" id="PF13843"/>
    </source>
</evidence>
<reference evidence="2" key="1">
    <citation type="submission" date="2021-06" db="EMBL/GenBank/DDBJ databases">
        <authorList>
            <person name="Hodson N. C."/>
            <person name="Mongue J. A."/>
            <person name="Jaron S. K."/>
        </authorList>
    </citation>
    <scope>NUCLEOTIDE SEQUENCE</scope>
</reference>